<dbReference type="InterPro" id="IPR014720">
    <property type="entry name" value="dsRBD_dom"/>
</dbReference>
<dbReference type="EMBL" id="AMQM01002784">
    <property type="status" value="NOT_ANNOTATED_CDS"/>
    <property type="molecule type" value="Genomic_DNA"/>
</dbReference>
<dbReference type="GO" id="GO:0006396">
    <property type="term" value="P:RNA processing"/>
    <property type="evidence" value="ECO:0000318"/>
    <property type="project" value="GO_Central"/>
</dbReference>
<dbReference type="KEGG" id="hro:HELRODRAFT_167455"/>
<evidence type="ECO:0000259" key="3">
    <source>
        <dbReference type="PROSITE" id="PS50137"/>
    </source>
</evidence>
<proteinExistence type="predicted"/>
<dbReference type="OrthoDB" id="10268011at2759"/>
<evidence type="ECO:0000313" key="7">
    <source>
        <dbReference type="Proteomes" id="UP000015101"/>
    </source>
</evidence>
<dbReference type="SUPFAM" id="SSF54768">
    <property type="entry name" value="dsRNA-binding domain-like"/>
    <property type="match status" value="2"/>
</dbReference>
<organism evidence="6 7">
    <name type="scientific">Helobdella robusta</name>
    <name type="common">Californian leech</name>
    <dbReference type="NCBI Taxonomy" id="6412"/>
    <lineage>
        <taxon>Eukaryota</taxon>
        <taxon>Metazoa</taxon>
        <taxon>Spiralia</taxon>
        <taxon>Lophotrochozoa</taxon>
        <taxon>Annelida</taxon>
        <taxon>Clitellata</taxon>
        <taxon>Hirudinea</taxon>
        <taxon>Rhynchobdellida</taxon>
        <taxon>Glossiphoniidae</taxon>
        <taxon>Helobdella</taxon>
    </lineage>
</organism>
<dbReference type="PROSITE" id="PS50137">
    <property type="entry name" value="DS_RBD"/>
    <property type="match status" value="2"/>
</dbReference>
<keyword evidence="7" id="KW-1185">Reference proteome</keyword>
<feature type="domain" description="DRBM" evidence="3">
    <location>
        <begin position="46"/>
        <end position="95"/>
    </location>
</feature>
<reference evidence="7" key="1">
    <citation type="submission" date="2012-12" db="EMBL/GenBank/DDBJ databases">
        <authorList>
            <person name="Hellsten U."/>
            <person name="Grimwood J."/>
            <person name="Chapman J.A."/>
            <person name="Shapiro H."/>
            <person name="Aerts A."/>
            <person name="Otillar R.P."/>
            <person name="Terry A.Y."/>
            <person name="Boore J.L."/>
            <person name="Simakov O."/>
            <person name="Marletaz F."/>
            <person name="Cho S.-J."/>
            <person name="Edsinger-Gonzales E."/>
            <person name="Havlak P."/>
            <person name="Kuo D.-H."/>
            <person name="Larsson T."/>
            <person name="Lv J."/>
            <person name="Arendt D."/>
            <person name="Savage R."/>
            <person name="Osoegawa K."/>
            <person name="de Jong P."/>
            <person name="Lindberg D.R."/>
            <person name="Seaver E.C."/>
            <person name="Weisblat D.A."/>
            <person name="Putnam N.H."/>
            <person name="Grigoriev I.V."/>
            <person name="Rokhsar D.S."/>
        </authorList>
    </citation>
    <scope>NUCLEOTIDE SEQUENCE</scope>
</reference>
<reference evidence="6" key="3">
    <citation type="submission" date="2015-06" db="UniProtKB">
        <authorList>
            <consortium name="EnsemblMetazoa"/>
        </authorList>
    </citation>
    <scope>IDENTIFICATION</scope>
</reference>
<dbReference type="EMBL" id="KB095858">
    <property type="protein sequence ID" value="ESO10942.1"/>
    <property type="molecule type" value="Genomic_DNA"/>
</dbReference>
<dbReference type="RefSeq" id="XP_009011211.1">
    <property type="nucleotide sequence ID" value="XM_009012963.1"/>
</dbReference>
<feature type="compositionally biased region" description="Low complexity" evidence="2">
    <location>
        <begin position="12"/>
        <end position="21"/>
    </location>
</feature>
<dbReference type="GO" id="GO:0003725">
    <property type="term" value="F:double-stranded RNA binding"/>
    <property type="evidence" value="ECO:0000318"/>
    <property type="project" value="GO_Central"/>
</dbReference>
<evidence type="ECO:0000313" key="6">
    <source>
        <dbReference type="EnsemblMetazoa" id="HelroP167455"/>
    </source>
</evidence>
<dbReference type="InParanoid" id="T1EZE3"/>
<gene>
    <name evidence="6" type="primary">20201943</name>
    <name evidence="5" type="ORF">HELRODRAFT_167455</name>
</gene>
<keyword evidence="1" id="KW-0694">RNA-binding</keyword>
<dbReference type="AlphaFoldDB" id="T1EZE3"/>
<dbReference type="GeneID" id="20201943"/>
<feature type="compositionally biased region" description="Basic and acidic residues" evidence="2">
    <location>
        <begin position="1"/>
        <end position="11"/>
    </location>
</feature>
<dbReference type="eggNOG" id="KOG2777">
    <property type="taxonomic scope" value="Eukaryota"/>
</dbReference>
<evidence type="ECO:0008006" key="8">
    <source>
        <dbReference type="Google" id="ProtNLM"/>
    </source>
</evidence>
<dbReference type="GO" id="GO:0005737">
    <property type="term" value="C:cytoplasm"/>
    <property type="evidence" value="ECO:0000318"/>
    <property type="project" value="GO_Central"/>
</dbReference>
<dbReference type="Proteomes" id="UP000015101">
    <property type="component" value="Unassembled WGS sequence"/>
</dbReference>
<dbReference type="PANTHER" id="PTHR10910:SF62">
    <property type="entry name" value="AT07585P-RELATED"/>
    <property type="match status" value="1"/>
</dbReference>
<dbReference type="GO" id="GO:0003726">
    <property type="term" value="F:double-stranded RNA adenosine deaminase activity"/>
    <property type="evidence" value="ECO:0000318"/>
    <property type="project" value="GO_Central"/>
</dbReference>
<protein>
    <recommendedName>
        <fullName evidence="8">A to I editase domain-containing protein</fullName>
    </recommendedName>
</protein>
<evidence type="ECO:0000259" key="4">
    <source>
        <dbReference type="PROSITE" id="PS50141"/>
    </source>
</evidence>
<dbReference type="FunFam" id="3.30.160.20:FF:000208">
    <property type="entry name" value="A-to-I RNA editing regulator adr-1"/>
    <property type="match status" value="1"/>
</dbReference>
<feature type="domain" description="DRBM" evidence="3">
    <location>
        <begin position="137"/>
        <end position="213"/>
    </location>
</feature>
<dbReference type="Gene3D" id="3.30.160.20">
    <property type="match status" value="2"/>
</dbReference>
<dbReference type="Pfam" id="PF00035">
    <property type="entry name" value="dsrm"/>
    <property type="match status" value="2"/>
</dbReference>
<accession>T1EZE3</accession>
<dbReference type="InterPro" id="IPR002466">
    <property type="entry name" value="A_deamin"/>
</dbReference>
<evidence type="ECO:0000313" key="5">
    <source>
        <dbReference type="EMBL" id="ESO10942.1"/>
    </source>
</evidence>
<evidence type="ECO:0000256" key="2">
    <source>
        <dbReference type="SAM" id="MobiDB-lite"/>
    </source>
</evidence>
<dbReference type="GO" id="GO:0006382">
    <property type="term" value="P:adenosine to inosine editing"/>
    <property type="evidence" value="ECO:0000318"/>
    <property type="project" value="GO_Central"/>
</dbReference>
<dbReference type="CTD" id="20201943"/>
<dbReference type="GO" id="GO:0008251">
    <property type="term" value="F:tRNA-specific adenosine deaminase activity"/>
    <property type="evidence" value="ECO:0000318"/>
    <property type="project" value="GO_Central"/>
</dbReference>
<dbReference type="PROSITE" id="PS50141">
    <property type="entry name" value="A_DEAMIN_EDITASE"/>
    <property type="match status" value="1"/>
</dbReference>
<dbReference type="HOGENOM" id="CLU_005382_3_1_1"/>
<feature type="region of interest" description="Disordered" evidence="2">
    <location>
        <begin position="1"/>
        <end position="23"/>
    </location>
</feature>
<dbReference type="STRING" id="6412.T1EZE3"/>
<reference evidence="5 7" key="2">
    <citation type="journal article" date="2013" name="Nature">
        <title>Insights into bilaterian evolution from three spiralian genomes.</title>
        <authorList>
            <person name="Simakov O."/>
            <person name="Marletaz F."/>
            <person name="Cho S.J."/>
            <person name="Edsinger-Gonzales E."/>
            <person name="Havlak P."/>
            <person name="Hellsten U."/>
            <person name="Kuo D.H."/>
            <person name="Larsson T."/>
            <person name="Lv J."/>
            <person name="Arendt D."/>
            <person name="Savage R."/>
            <person name="Osoegawa K."/>
            <person name="de Jong P."/>
            <person name="Grimwood J."/>
            <person name="Chapman J.A."/>
            <person name="Shapiro H."/>
            <person name="Aerts A."/>
            <person name="Otillar R.P."/>
            <person name="Terry A.Y."/>
            <person name="Boore J.L."/>
            <person name="Grigoriev I.V."/>
            <person name="Lindberg D.R."/>
            <person name="Seaver E.C."/>
            <person name="Weisblat D.A."/>
            <person name="Putnam N.H."/>
            <person name="Rokhsar D.S."/>
        </authorList>
    </citation>
    <scope>NUCLEOTIDE SEQUENCE</scope>
</reference>
<dbReference type="EnsemblMetazoa" id="HelroT167455">
    <property type="protein sequence ID" value="HelroP167455"/>
    <property type="gene ID" value="HelroG167455"/>
</dbReference>
<dbReference type="OMA" id="IFSPHES"/>
<dbReference type="SMART" id="SM00358">
    <property type="entry name" value="DSRM"/>
    <property type="match status" value="2"/>
</dbReference>
<dbReference type="GO" id="GO:0005730">
    <property type="term" value="C:nucleolus"/>
    <property type="evidence" value="ECO:0000318"/>
    <property type="project" value="GO_Central"/>
</dbReference>
<dbReference type="PANTHER" id="PTHR10910">
    <property type="entry name" value="EUKARYOTE SPECIFIC DSRNA BINDING PROTEIN"/>
    <property type="match status" value="1"/>
</dbReference>
<dbReference type="FunCoup" id="T1EZE3">
    <property type="interactions" value="860"/>
</dbReference>
<dbReference type="Pfam" id="PF02137">
    <property type="entry name" value="A_deamin"/>
    <property type="match status" value="1"/>
</dbReference>
<dbReference type="SMART" id="SM00552">
    <property type="entry name" value="ADEAMc"/>
    <property type="match status" value="1"/>
</dbReference>
<feature type="domain" description="A to I editase" evidence="4">
    <location>
        <begin position="285"/>
        <end position="614"/>
    </location>
</feature>
<evidence type="ECO:0000256" key="1">
    <source>
        <dbReference type="PROSITE-ProRule" id="PRU00266"/>
    </source>
</evidence>
<sequence length="632" mass="70305">MNNLKRLHEDSSGNSSSSASNFKKQKIFDDKNPIMVLNEIQPGLPYTLISQEGPSHDPIFTMQLIFKNQVFIGKANNKKLAKANVAQIALNYYREHATLFHNANNSFNSSANDSYQQSFNNDDSKPCNNKLNMRKNNEFDKLTTQEKQTNPLFLLNKYDPEATYVMKSESGTGPGKMFEFEVISKGQAFKGIGSSKRLSKSRAAVLALKSLFNVNLLIVNNQESGEQASVDDMAHEEPTYNPDLFMKLVQEKFKSLTGSSVYSKQKVLAGFIMTKDNNSNPKLVSLASGTKCINGEFISNNGRAINDCHAEILARRGLKNFLFQQLNLFFSCETDNDDVIFDVHSSGFGCVLKPSVKFHLYVSTSTCGDARIFSPHEQKKSLEESADEATSSWVPAQSQAKKLARGILRTKIESGEGTIPVTSHESGVQSWDGILQGERLLIMSCSDKVARWNVLGCQGSLLSHFVLPIYLTSITFGSLFNREHSSRALYDRLTSIGALPEGFQLKKPILGTICNPEQRRPIKAPNFAVVWYAGLTEPMEVINTNTGKLQNTSEHSSVSKLALFEKFLAIRNRFNGAPDSALFSKDLTYAQAKEEAKEYQLAKKELYSSLEKSGRERSGRLLQASSEAECLI</sequence>
<name>T1EZE3_HELRO</name>